<proteinExistence type="predicted"/>
<reference evidence="2 3" key="1">
    <citation type="journal article" date="2014" name="Mol. Ecol.">
        <title>Evolution of Synechococcus.</title>
        <authorList>
            <person name="Dvorak P."/>
            <person name="Casamatta D."/>
            <person name="Hasler P."/>
            <person name="Poulickova A."/>
            <person name="Ondrej V."/>
            <person name="Sanges R."/>
        </authorList>
    </citation>
    <scope>NUCLEOTIDE SEQUENCE [LARGE SCALE GENOMIC DNA]</scope>
    <source>
        <strain evidence="2 3">CAUP A 1101</strain>
    </source>
</reference>
<accession>A0A098TKX7</accession>
<gene>
    <name evidence="2" type="ORF">DO97_04445</name>
</gene>
<organism evidence="2 3">
    <name type="scientific">Neosynechococcus sphagnicola sy1</name>
    <dbReference type="NCBI Taxonomy" id="1497020"/>
    <lineage>
        <taxon>Bacteria</taxon>
        <taxon>Bacillati</taxon>
        <taxon>Cyanobacteriota</taxon>
        <taxon>Cyanophyceae</taxon>
        <taxon>Neosynechococcales</taxon>
        <taxon>Neosynechococcaceae</taxon>
        <taxon>Neosynechococcus</taxon>
    </lineage>
</organism>
<sequence>MTPVRFTAQGNPVVDTGATTWSNTAGTIRRLNIDRTSATTISGSDIWPANTTQATTPAQDANRRGVGTDADGLPNCADPTNYILGVFRPTYDTIPPTPTTTPPNYTRSYSGFIPYRADTGTTVVAGNPLIPYTEGAEPGAVFCGCW</sequence>
<dbReference type="RefSeq" id="WP_036532656.1">
    <property type="nucleotide sequence ID" value="NZ_JJML01000017.1"/>
</dbReference>
<evidence type="ECO:0000313" key="2">
    <source>
        <dbReference type="EMBL" id="KGF72941.1"/>
    </source>
</evidence>
<keyword evidence="3" id="KW-1185">Reference proteome</keyword>
<evidence type="ECO:0000313" key="3">
    <source>
        <dbReference type="Proteomes" id="UP000030170"/>
    </source>
</evidence>
<dbReference type="AlphaFoldDB" id="A0A098TKX7"/>
<evidence type="ECO:0000256" key="1">
    <source>
        <dbReference type="SAM" id="MobiDB-lite"/>
    </source>
</evidence>
<protein>
    <submittedName>
        <fullName evidence="2">Uncharacterized protein</fullName>
    </submittedName>
</protein>
<dbReference type="Proteomes" id="UP000030170">
    <property type="component" value="Unassembled WGS sequence"/>
</dbReference>
<name>A0A098TKX7_9CYAN</name>
<dbReference type="EMBL" id="JJML01000017">
    <property type="protein sequence ID" value="KGF72941.1"/>
    <property type="molecule type" value="Genomic_DNA"/>
</dbReference>
<feature type="region of interest" description="Disordered" evidence="1">
    <location>
        <begin position="44"/>
        <end position="63"/>
    </location>
</feature>
<comment type="caution">
    <text evidence="2">The sequence shown here is derived from an EMBL/GenBank/DDBJ whole genome shotgun (WGS) entry which is preliminary data.</text>
</comment>
<dbReference type="STRING" id="1497020.DO97_04445"/>
<feature type="compositionally biased region" description="Low complexity" evidence="1">
    <location>
        <begin position="48"/>
        <end position="60"/>
    </location>
</feature>